<keyword evidence="1" id="KW-0472">Membrane</keyword>
<accession>A0A8J2TWI1</accession>
<reference evidence="2" key="2">
    <citation type="submission" date="2020-09" db="EMBL/GenBank/DDBJ databases">
        <authorList>
            <person name="Sun Q."/>
            <person name="Zhou Y."/>
        </authorList>
    </citation>
    <scope>NUCLEOTIDE SEQUENCE</scope>
    <source>
        <strain evidence="2">CGMCC 1.12785</strain>
    </source>
</reference>
<protein>
    <submittedName>
        <fullName evidence="2">Uncharacterized protein</fullName>
    </submittedName>
</protein>
<dbReference type="AlphaFoldDB" id="A0A8J2TWI1"/>
<evidence type="ECO:0000313" key="3">
    <source>
        <dbReference type="Proteomes" id="UP000616114"/>
    </source>
</evidence>
<evidence type="ECO:0000313" key="2">
    <source>
        <dbReference type="EMBL" id="GGA08633.1"/>
    </source>
</evidence>
<sequence>MYWLPRADAYDEDMPHSAGAPDSRRTDLLGLVVGVVCAVAVMGTAFLPVPWQPYLLVPALLLALAALAYRLRTDSGRGSKDSGTRPPYLLWACVAIPGALLLGLFMPVPFFGA</sequence>
<reference evidence="2" key="1">
    <citation type="journal article" date="2014" name="Int. J. Syst. Evol. Microbiol.">
        <title>Complete genome sequence of Corynebacterium casei LMG S-19264T (=DSM 44701T), isolated from a smear-ripened cheese.</title>
        <authorList>
            <consortium name="US DOE Joint Genome Institute (JGI-PGF)"/>
            <person name="Walter F."/>
            <person name="Albersmeier A."/>
            <person name="Kalinowski J."/>
            <person name="Ruckert C."/>
        </authorList>
    </citation>
    <scope>NUCLEOTIDE SEQUENCE</scope>
    <source>
        <strain evidence="2">CGMCC 1.12785</strain>
    </source>
</reference>
<comment type="caution">
    <text evidence="2">The sequence shown here is derived from an EMBL/GenBank/DDBJ whole genome shotgun (WGS) entry which is preliminary data.</text>
</comment>
<feature type="transmembrane region" description="Helical" evidence="1">
    <location>
        <begin position="89"/>
        <end position="111"/>
    </location>
</feature>
<keyword evidence="1" id="KW-0812">Transmembrane</keyword>
<dbReference type="Proteomes" id="UP000616114">
    <property type="component" value="Unassembled WGS sequence"/>
</dbReference>
<proteinExistence type="predicted"/>
<feature type="transmembrane region" description="Helical" evidence="1">
    <location>
        <begin position="53"/>
        <end position="69"/>
    </location>
</feature>
<feature type="transmembrane region" description="Helical" evidence="1">
    <location>
        <begin position="28"/>
        <end position="47"/>
    </location>
</feature>
<keyword evidence="3" id="KW-1185">Reference proteome</keyword>
<gene>
    <name evidence="2" type="ORF">GCM10011333_09420</name>
</gene>
<keyword evidence="1" id="KW-1133">Transmembrane helix</keyword>
<organism evidence="2 3">
    <name type="scientific">Sediminivirga luteola</name>
    <dbReference type="NCBI Taxonomy" id="1774748"/>
    <lineage>
        <taxon>Bacteria</taxon>
        <taxon>Bacillati</taxon>
        <taxon>Actinomycetota</taxon>
        <taxon>Actinomycetes</taxon>
        <taxon>Micrococcales</taxon>
        <taxon>Brevibacteriaceae</taxon>
        <taxon>Sediminivirga</taxon>
    </lineage>
</organism>
<name>A0A8J2TWI1_9MICO</name>
<evidence type="ECO:0000256" key="1">
    <source>
        <dbReference type="SAM" id="Phobius"/>
    </source>
</evidence>
<dbReference type="EMBL" id="BMFY01000003">
    <property type="protein sequence ID" value="GGA08633.1"/>
    <property type="molecule type" value="Genomic_DNA"/>
</dbReference>